<dbReference type="RefSeq" id="WP_058476091.1">
    <property type="nucleotide sequence ID" value="NZ_CAAAIO010000008.1"/>
</dbReference>
<evidence type="ECO:0000313" key="1">
    <source>
        <dbReference type="EMBL" id="KTD80669.1"/>
    </source>
</evidence>
<dbReference type="Proteomes" id="UP000255110">
    <property type="component" value="Unassembled WGS sequence"/>
</dbReference>
<name>A0A378LEI0_9GAMM</name>
<evidence type="ECO:0000313" key="4">
    <source>
        <dbReference type="Proteomes" id="UP000255110"/>
    </source>
</evidence>
<dbReference type="EMBL" id="UGOY01000001">
    <property type="protein sequence ID" value="STY22491.1"/>
    <property type="molecule type" value="Genomic_DNA"/>
</dbReference>
<dbReference type="AlphaFoldDB" id="A0A378LEI0"/>
<gene>
    <name evidence="1" type="ORF">Lstg_0505</name>
    <name evidence="2" type="ORF">NCTC11991_01077</name>
</gene>
<reference evidence="1 3" key="1">
    <citation type="submission" date="2015-11" db="EMBL/GenBank/DDBJ databases">
        <title>Genomic analysis of 38 Legionella species identifies large and diverse effector repertoires.</title>
        <authorList>
            <person name="Burstein D."/>
            <person name="Amaro F."/>
            <person name="Zusman T."/>
            <person name="Lifshitz Z."/>
            <person name="Cohen O."/>
            <person name="Gilbert J.A."/>
            <person name="Pupko T."/>
            <person name="Shuman H.A."/>
            <person name="Segal G."/>
        </authorList>
    </citation>
    <scope>NUCLEOTIDE SEQUENCE [LARGE SCALE GENOMIC DNA]</scope>
    <source>
        <strain evidence="1 3">SC-18-C9</strain>
    </source>
</reference>
<accession>A0A378LEI0</accession>
<dbReference type="Proteomes" id="UP000054820">
    <property type="component" value="Unassembled WGS sequence"/>
</dbReference>
<protein>
    <submittedName>
        <fullName evidence="2">Uncharacterized protein</fullName>
    </submittedName>
</protein>
<evidence type="ECO:0000313" key="3">
    <source>
        <dbReference type="Proteomes" id="UP000054820"/>
    </source>
</evidence>
<sequence>MSKANQELQMLLKKLDSIVDEIKHVLVSTKFVSSNKKEEQFFLSKKVDLDAKTRILVKIDKYKKLRADNPYPHNSELEVTSLMDIFVITENMIKKISEGKSSSDYADNGFFNRFSDISQKIERLIA</sequence>
<keyword evidence="3" id="KW-1185">Reference proteome</keyword>
<dbReference type="OrthoDB" id="5651610at2"/>
<dbReference type="EMBL" id="LNYZ01000002">
    <property type="protein sequence ID" value="KTD80669.1"/>
    <property type="molecule type" value="Genomic_DNA"/>
</dbReference>
<proteinExistence type="predicted"/>
<organism evidence="2 4">
    <name type="scientific">Legionella steigerwaltii</name>
    <dbReference type="NCBI Taxonomy" id="460"/>
    <lineage>
        <taxon>Bacteria</taxon>
        <taxon>Pseudomonadati</taxon>
        <taxon>Pseudomonadota</taxon>
        <taxon>Gammaproteobacteria</taxon>
        <taxon>Legionellales</taxon>
        <taxon>Legionellaceae</taxon>
        <taxon>Legionella</taxon>
    </lineage>
</organism>
<reference evidence="2 4" key="2">
    <citation type="submission" date="2018-06" db="EMBL/GenBank/DDBJ databases">
        <authorList>
            <consortium name="Pathogen Informatics"/>
            <person name="Doyle S."/>
        </authorList>
    </citation>
    <scope>NUCLEOTIDE SEQUENCE [LARGE SCALE GENOMIC DNA]</scope>
    <source>
        <strain evidence="2 4">NCTC11991</strain>
    </source>
</reference>
<evidence type="ECO:0000313" key="2">
    <source>
        <dbReference type="EMBL" id="STY22491.1"/>
    </source>
</evidence>